<dbReference type="GO" id="GO:0032259">
    <property type="term" value="P:methylation"/>
    <property type="evidence" value="ECO:0007669"/>
    <property type="project" value="UniProtKB-KW"/>
</dbReference>
<keyword evidence="3" id="KW-0949">S-adenosyl-L-methionine</keyword>
<name>A0A9P1D0P1_9DINO</name>
<keyword evidence="8" id="KW-1185">Reference proteome</keyword>
<dbReference type="PANTHER" id="PTHR10509:SF14">
    <property type="entry name" value="CAFFEOYL-COA O-METHYLTRANSFERASE 3-RELATED"/>
    <property type="match status" value="1"/>
</dbReference>
<dbReference type="GO" id="GO:0008757">
    <property type="term" value="F:S-adenosylmethionine-dependent methyltransferase activity"/>
    <property type="evidence" value="ECO:0007669"/>
    <property type="project" value="TreeGrafter"/>
</dbReference>
<dbReference type="Gene3D" id="3.40.50.150">
    <property type="entry name" value="Vaccinia Virus protein VP39"/>
    <property type="match status" value="1"/>
</dbReference>
<dbReference type="AlphaFoldDB" id="A0A9P1D0P1"/>
<evidence type="ECO:0000256" key="2">
    <source>
        <dbReference type="ARBA" id="ARBA00022679"/>
    </source>
</evidence>
<evidence type="ECO:0000313" key="6">
    <source>
        <dbReference type="EMBL" id="CAI4001684.1"/>
    </source>
</evidence>
<keyword evidence="5" id="KW-0812">Transmembrane</keyword>
<comment type="similarity">
    <text evidence="4">Belongs to the class I-like SAM-binding methyltransferase superfamily. Cation-dependent O-methyltransferase family.</text>
</comment>
<reference evidence="7 8" key="2">
    <citation type="submission" date="2024-05" db="EMBL/GenBank/DDBJ databases">
        <authorList>
            <person name="Chen Y."/>
            <person name="Shah S."/>
            <person name="Dougan E. K."/>
            <person name="Thang M."/>
            <person name="Chan C."/>
        </authorList>
    </citation>
    <scope>NUCLEOTIDE SEQUENCE [LARGE SCALE GENOMIC DNA]</scope>
</reference>
<feature type="transmembrane region" description="Helical" evidence="5">
    <location>
        <begin position="6"/>
        <end position="28"/>
    </location>
</feature>
<keyword evidence="5" id="KW-0472">Membrane</keyword>
<dbReference type="InterPro" id="IPR002935">
    <property type="entry name" value="SAM_O-MeTrfase"/>
</dbReference>
<sequence>MPPSSLMGSLAVAGAAVATTLSLQWLWARATARVRRGRKGYSSIDAAKDAEVVKGVIPDAYEGTALATLRHDYCVSHSSPLSPLLQTVAQETQRQLRLPQMLSSPLTVQLLQTLIRASGARRILEIGTYTGFTALGMAEILKEGMEVVCLDDFSDEAQAEALCHQMLSAGGAAGARIQLRRQAALQGLRELSEAVEAGEQPFDLCFIDADKENQVAYVEELFGAQRSRPLLADDGLIVVDNTLWYSRVLRPSHRHDTSTAAVVQFNEHVLQSGRWHVTMLPVRDGITILQRAQRLTKMWAQGSHRP</sequence>
<gene>
    <name evidence="6" type="ORF">C1SCF055_LOCUS27708</name>
</gene>
<evidence type="ECO:0000313" key="8">
    <source>
        <dbReference type="Proteomes" id="UP001152797"/>
    </source>
</evidence>
<dbReference type="PROSITE" id="PS51682">
    <property type="entry name" value="SAM_OMT_I"/>
    <property type="match status" value="1"/>
</dbReference>
<dbReference type="InterPro" id="IPR050362">
    <property type="entry name" value="Cation-dep_OMT"/>
</dbReference>
<evidence type="ECO:0000256" key="4">
    <source>
        <dbReference type="ARBA" id="ARBA00023453"/>
    </source>
</evidence>
<proteinExistence type="inferred from homology"/>
<dbReference type="Pfam" id="PF01596">
    <property type="entry name" value="Methyltransf_3"/>
    <property type="match status" value="1"/>
</dbReference>
<reference evidence="6" key="1">
    <citation type="submission" date="2022-10" db="EMBL/GenBank/DDBJ databases">
        <authorList>
            <person name="Chen Y."/>
            <person name="Dougan E. K."/>
            <person name="Chan C."/>
            <person name="Rhodes N."/>
            <person name="Thang M."/>
        </authorList>
    </citation>
    <scope>NUCLEOTIDE SEQUENCE</scope>
</reference>
<accession>A0A9P1D0P1</accession>
<keyword evidence="2" id="KW-0808">Transferase</keyword>
<dbReference type="InterPro" id="IPR029063">
    <property type="entry name" value="SAM-dependent_MTases_sf"/>
</dbReference>
<dbReference type="Proteomes" id="UP001152797">
    <property type="component" value="Unassembled WGS sequence"/>
</dbReference>
<evidence type="ECO:0000256" key="5">
    <source>
        <dbReference type="SAM" id="Phobius"/>
    </source>
</evidence>
<evidence type="ECO:0000256" key="1">
    <source>
        <dbReference type="ARBA" id="ARBA00022603"/>
    </source>
</evidence>
<dbReference type="EMBL" id="CAMXCT010002979">
    <property type="protein sequence ID" value="CAI4001684.1"/>
    <property type="molecule type" value="Genomic_DNA"/>
</dbReference>
<dbReference type="OrthoDB" id="10251242at2759"/>
<dbReference type="PANTHER" id="PTHR10509">
    <property type="entry name" value="O-METHYLTRANSFERASE-RELATED"/>
    <property type="match status" value="1"/>
</dbReference>
<keyword evidence="1" id="KW-0489">Methyltransferase</keyword>
<comment type="caution">
    <text evidence="6">The sequence shown here is derived from an EMBL/GenBank/DDBJ whole genome shotgun (WGS) entry which is preliminary data.</text>
</comment>
<protein>
    <submittedName>
        <fullName evidence="7">O-methyltransferase MdmC</fullName>
    </submittedName>
</protein>
<dbReference type="EMBL" id="CAMXCT030002979">
    <property type="protein sequence ID" value="CAL4788996.1"/>
    <property type="molecule type" value="Genomic_DNA"/>
</dbReference>
<evidence type="ECO:0000313" key="7">
    <source>
        <dbReference type="EMBL" id="CAL4788996.1"/>
    </source>
</evidence>
<evidence type="ECO:0000256" key="3">
    <source>
        <dbReference type="ARBA" id="ARBA00022691"/>
    </source>
</evidence>
<keyword evidence="5" id="KW-1133">Transmembrane helix</keyword>
<dbReference type="GO" id="GO:0008171">
    <property type="term" value="F:O-methyltransferase activity"/>
    <property type="evidence" value="ECO:0007669"/>
    <property type="project" value="InterPro"/>
</dbReference>
<dbReference type="SUPFAM" id="SSF53335">
    <property type="entry name" value="S-adenosyl-L-methionine-dependent methyltransferases"/>
    <property type="match status" value="1"/>
</dbReference>
<dbReference type="EMBL" id="CAMXCT020002979">
    <property type="protein sequence ID" value="CAL1155059.1"/>
    <property type="molecule type" value="Genomic_DNA"/>
</dbReference>
<organism evidence="6">
    <name type="scientific">Cladocopium goreaui</name>
    <dbReference type="NCBI Taxonomy" id="2562237"/>
    <lineage>
        <taxon>Eukaryota</taxon>
        <taxon>Sar</taxon>
        <taxon>Alveolata</taxon>
        <taxon>Dinophyceae</taxon>
        <taxon>Suessiales</taxon>
        <taxon>Symbiodiniaceae</taxon>
        <taxon>Cladocopium</taxon>
    </lineage>
</organism>